<evidence type="ECO:0000313" key="2">
    <source>
        <dbReference type="Proteomes" id="UP000019374"/>
    </source>
</evidence>
<name>T5AE32_OPHSC</name>
<dbReference type="AlphaFoldDB" id="T5AE32"/>
<proteinExistence type="predicted"/>
<gene>
    <name evidence="1" type="ORF">OCS_04289</name>
</gene>
<dbReference type="OrthoDB" id="4986691at2759"/>
<sequence length="120" mass="13562">MPFPTLTIIHIRTHTHTVLTSSTLGPSHPTLSTLSVPSHFIDFRLYRLGQTEPVIWHGLQVTNSFHDHQERLCLIKYARQLSVEMVLADWIPADLIAAATADKQAVWTKTSTHLINMVLL</sequence>
<protein>
    <submittedName>
        <fullName evidence="1">Uncharacterized protein</fullName>
    </submittedName>
</protein>
<evidence type="ECO:0000313" key="1">
    <source>
        <dbReference type="EMBL" id="EQL00002.1"/>
    </source>
</evidence>
<dbReference type="EMBL" id="KE653010">
    <property type="protein sequence ID" value="EQL00002.1"/>
    <property type="molecule type" value="Genomic_DNA"/>
</dbReference>
<reference evidence="1 2" key="1">
    <citation type="journal article" date="2013" name="Chin. Sci. Bull.">
        <title>Genome survey uncovers the secrets of sex and lifestyle in caterpillar fungus.</title>
        <authorList>
            <person name="Hu X."/>
            <person name="Zhang Y."/>
            <person name="Xiao G."/>
            <person name="Zheng P."/>
            <person name="Xia Y."/>
            <person name="Zhang X."/>
            <person name="St Leger R.J."/>
            <person name="Liu X."/>
            <person name="Wang C."/>
        </authorList>
    </citation>
    <scope>NUCLEOTIDE SEQUENCE [LARGE SCALE GENOMIC DNA]</scope>
    <source>
        <strain evidence="2">Co18 / CGMCC 3.14243</strain>
        <tissue evidence="1">Fruit-body</tissue>
    </source>
</reference>
<accession>T5AE32</accession>
<dbReference type="HOGENOM" id="CLU_2050317_0_0_1"/>
<dbReference type="Proteomes" id="UP000019374">
    <property type="component" value="Unassembled WGS sequence"/>
</dbReference>
<organism evidence="1 2">
    <name type="scientific">Ophiocordyceps sinensis (strain Co18 / CGMCC 3.14243)</name>
    <name type="common">Yarsagumba caterpillar fungus</name>
    <name type="synonym">Hirsutella sinensis</name>
    <dbReference type="NCBI Taxonomy" id="911162"/>
    <lineage>
        <taxon>Eukaryota</taxon>
        <taxon>Fungi</taxon>
        <taxon>Dikarya</taxon>
        <taxon>Ascomycota</taxon>
        <taxon>Pezizomycotina</taxon>
        <taxon>Sordariomycetes</taxon>
        <taxon>Hypocreomycetidae</taxon>
        <taxon>Hypocreales</taxon>
        <taxon>Ophiocordycipitaceae</taxon>
        <taxon>Ophiocordyceps</taxon>
    </lineage>
</organism>